<dbReference type="KEGG" id="qsa:O6P43_021431"/>
<keyword evidence="2" id="KW-1185">Reference proteome</keyword>
<proteinExistence type="predicted"/>
<comment type="caution">
    <text evidence="1">The sequence shown here is derived from an EMBL/GenBank/DDBJ whole genome shotgun (WGS) entry which is preliminary data.</text>
</comment>
<dbReference type="Proteomes" id="UP001163823">
    <property type="component" value="Chromosome 9"/>
</dbReference>
<name>A0AAD7LAT3_QUISA</name>
<sequence>MPNILPFLIFFTLHIKKNLMAKDPFFACPVVERNASADQISILVSEIASQKIAESEKSLKSSMMAAIVVFLIVCNL</sequence>
<dbReference type="AlphaFoldDB" id="A0AAD7LAT3"/>
<evidence type="ECO:0000313" key="1">
    <source>
        <dbReference type="EMBL" id="KAJ7954726.1"/>
    </source>
</evidence>
<dbReference type="EMBL" id="JARAOO010000009">
    <property type="protein sequence ID" value="KAJ7954726.1"/>
    <property type="molecule type" value="Genomic_DNA"/>
</dbReference>
<evidence type="ECO:0000313" key="2">
    <source>
        <dbReference type="Proteomes" id="UP001163823"/>
    </source>
</evidence>
<accession>A0AAD7LAT3</accession>
<organism evidence="1 2">
    <name type="scientific">Quillaja saponaria</name>
    <name type="common">Soap bark tree</name>
    <dbReference type="NCBI Taxonomy" id="32244"/>
    <lineage>
        <taxon>Eukaryota</taxon>
        <taxon>Viridiplantae</taxon>
        <taxon>Streptophyta</taxon>
        <taxon>Embryophyta</taxon>
        <taxon>Tracheophyta</taxon>
        <taxon>Spermatophyta</taxon>
        <taxon>Magnoliopsida</taxon>
        <taxon>eudicotyledons</taxon>
        <taxon>Gunneridae</taxon>
        <taxon>Pentapetalae</taxon>
        <taxon>rosids</taxon>
        <taxon>fabids</taxon>
        <taxon>Fabales</taxon>
        <taxon>Quillajaceae</taxon>
        <taxon>Quillaja</taxon>
    </lineage>
</organism>
<reference evidence="1" key="1">
    <citation type="journal article" date="2023" name="Science">
        <title>Elucidation of the pathway for biosynthesis of saponin adjuvants from the soapbark tree.</title>
        <authorList>
            <person name="Reed J."/>
            <person name="Orme A."/>
            <person name="El-Demerdash A."/>
            <person name="Owen C."/>
            <person name="Martin L.B.B."/>
            <person name="Misra R.C."/>
            <person name="Kikuchi S."/>
            <person name="Rejzek M."/>
            <person name="Martin A.C."/>
            <person name="Harkess A."/>
            <person name="Leebens-Mack J."/>
            <person name="Louveau T."/>
            <person name="Stephenson M.J."/>
            <person name="Osbourn A."/>
        </authorList>
    </citation>
    <scope>NUCLEOTIDE SEQUENCE</scope>
    <source>
        <strain evidence="1">S10</strain>
    </source>
</reference>
<gene>
    <name evidence="1" type="ORF">O6P43_021431</name>
</gene>
<protein>
    <submittedName>
        <fullName evidence="1">Uncharacterized protein</fullName>
    </submittedName>
</protein>